<name>A0AA42BAJ7_9BACT</name>
<protein>
    <submittedName>
        <fullName evidence="1">Helicase RepA family protein</fullName>
    </submittedName>
</protein>
<dbReference type="InterPro" id="IPR027417">
    <property type="entry name" value="P-loop_NTPase"/>
</dbReference>
<dbReference type="Pfam" id="PF13481">
    <property type="entry name" value="AAA_25"/>
    <property type="match status" value="1"/>
</dbReference>
<keyword evidence="1" id="KW-0547">Nucleotide-binding</keyword>
<keyword evidence="1" id="KW-0378">Hydrolase</keyword>
<keyword evidence="1" id="KW-0347">Helicase</keyword>
<dbReference type="InterPro" id="IPR036388">
    <property type="entry name" value="WH-like_DNA-bd_sf"/>
</dbReference>
<dbReference type="InterPro" id="IPR036390">
    <property type="entry name" value="WH_DNA-bd_sf"/>
</dbReference>
<sequence>MGFVFEQAGDMTEASAMQWLIEGILPERGLAMLFGRGGSLKSSVSLDMMLHLAYGLPWHGHAVKPVAGLFIAAEKPDLTRQRSVVWLAEHGLKPSPQARILATAPNFRDQKTVETLVHEMRQARLSVGFIVVDSLSATWGAGQQDGEMSNPTEAYRYFDGIKRLSDAFGASVLVIHHENKQGKMRDAEAFRDIVDTQIRATYLTKSGMLRLECTKQNAAPLFQPVTLAVTTATASVGRQHFTAPVLSNGAAKSTPATDDMQVLRLIAKAGGQMTTTEVSRKLGWSDRTGRRRVRRLLDNGWLRAEGVTRDRFLSLTPEGWRLVSAKAE</sequence>
<dbReference type="SUPFAM" id="SSF52540">
    <property type="entry name" value="P-loop containing nucleoside triphosphate hydrolases"/>
    <property type="match status" value="1"/>
</dbReference>
<keyword evidence="2" id="KW-1185">Reference proteome</keyword>
<dbReference type="Gene3D" id="1.10.10.10">
    <property type="entry name" value="Winged helix-like DNA-binding domain superfamily/Winged helix DNA-binding domain"/>
    <property type="match status" value="1"/>
</dbReference>
<dbReference type="Gene3D" id="3.40.50.300">
    <property type="entry name" value="P-loop containing nucleotide triphosphate hydrolases"/>
    <property type="match status" value="1"/>
</dbReference>
<comment type="caution">
    <text evidence="1">The sequence shown here is derived from an EMBL/GenBank/DDBJ whole genome shotgun (WGS) entry which is preliminary data.</text>
</comment>
<dbReference type="RefSeq" id="WP_284057576.1">
    <property type="nucleotide sequence ID" value="NZ_JAMSLR010000008.1"/>
</dbReference>
<dbReference type="Pfam" id="PF13412">
    <property type="entry name" value="HTH_24"/>
    <property type="match status" value="1"/>
</dbReference>
<evidence type="ECO:0000313" key="2">
    <source>
        <dbReference type="Proteomes" id="UP001165306"/>
    </source>
</evidence>
<dbReference type="EMBL" id="JAMSLR010000008">
    <property type="protein sequence ID" value="MCM8749792.1"/>
    <property type="molecule type" value="Genomic_DNA"/>
</dbReference>
<evidence type="ECO:0000313" key="1">
    <source>
        <dbReference type="EMBL" id="MCM8749792.1"/>
    </source>
</evidence>
<organism evidence="1 2">
    <name type="scientific">Thermalbibacter longus</name>
    <dbReference type="NCBI Taxonomy" id="2951981"/>
    <lineage>
        <taxon>Bacteria</taxon>
        <taxon>Pseudomonadati</taxon>
        <taxon>Thermomicrobiota</taxon>
        <taxon>Thermomicrobia</taxon>
        <taxon>Thermomicrobiales</taxon>
        <taxon>Thermomicrobiaceae</taxon>
        <taxon>Thermalbibacter</taxon>
    </lineage>
</organism>
<keyword evidence="1" id="KW-0067">ATP-binding</keyword>
<proteinExistence type="predicted"/>
<dbReference type="AlphaFoldDB" id="A0AA42BAJ7"/>
<gene>
    <name evidence="1" type="ORF">NET02_11585</name>
</gene>
<reference evidence="1" key="1">
    <citation type="submission" date="2022-06" db="EMBL/GenBank/DDBJ databases">
        <title>CFH 74404 Thermomicrobiaceae sp.</title>
        <authorList>
            <person name="Ming H."/>
            <person name="Li W.-J."/>
            <person name="Zhao Z."/>
        </authorList>
    </citation>
    <scope>NUCLEOTIDE SEQUENCE</scope>
    <source>
        <strain evidence="1">CFH 74404</strain>
    </source>
</reference>
<dbReference type="Proteomes" id="UP001165306">
    <property type="component" value="Unassembled WGS sequence"/>
</dbReference>
<accession>A0AA42BAJ7</accession>
<dbReference type="SUPFAM" id="SSF46785">
    <property type="entry name" value="Winged helix' DNA-binding domain"/>
    <property type="match status" value="1"/>
</dbReference>
<dbReference type="GO" id="GO:0004386">
    <property type="term" value="F:helicase activity"/>
    <property type="evidence" value="ECO:0007669"/>
    <property type="project" value="UniProtKB-KW"/>
</dbReference>